<keyword evidence="1" id="KW-0472">Membrane</keyword>
<dbReference type="EMBL" id="MFDB01000008">
    <property type="protein sequence ID" value="OGE33563.1"/>
    <property type="molecule type" value="Genomic_DNA"/>
</dbReference>
<sequence length="673" mass="77682">MKILQIVIIFINALIWIWPNHALAKTESPGQFVNIVNPVRISSYNKDPQASIISQYSEVAKRNLPATWLFTYDAIQNDGVVLIANQMNQNQELGMFLEVTPLFASDSGVTYNQTDSWHRSNSVLLPGYTQDDRKKLIDHAFNKFKEKIGYYPVSVGSWWTDSFSLAYMKDKYGITANLTCADQFATDGYHIWGQYWSTPFFPSKYHAGIPANDIGTKLDLVTIQWAARDPLNGYMSSLFSTQDYQVDDYFQKLTRFYTQKNNNQFGQITIGLEGDFIPETYAGVFARQLDFVLDIKNKGFVDVVTMKDFASWYRKTFNTISPPQILESDDLLGKKIKAIWYQSPFLRAHLTYDYETYETKFLDLRFYFNNFEEPYYVSPDRDLDLYINIPSIIDSASDKKEIWIILKKKLEAVKIDGSDLVLNYRDGISIKLSSNNLTFSGKINQIPKSLTNSQVARINKKDNLFSISPVKNWIFPQEGYIFRDLTPEATNFLRQKKVVLTEAVVLLIFITALFIILKSPSLKNKRLFVLIVISSAITGMFFWYYFNSRNYFVAQSELDALVRLSTMPDGKIVVFDRVCLQCSFHTKYIPAVFSGKRSYVTNVSKKKVVYNSSVFTAKTREEARKELAKLKAGYIYAVRYEDYKEIVPFSPGDLNLEEIYTNANVTIWRIRKN</sequence>
<keyword evidence="1" id="KW-1133">Transmembrane helix</keyword>
<accession>A0A1F5JY86</accession>
<dbReference type="AlphaFoldDB" id="A0A1F5JY86"/>
<dbReference type="Proteomes" id="UP000177258">
    <property type="component" value="Unassembled WGS sequence"/>
</dbReference>
<evidence type="ECO:0000313" key="3">
    <source>
        <dbReference type="Proteomes" id="UP000177258"/>
    </source>
</evidence>
<reference evidence="2 3" key="1">
    <citation type="journal article" date="2016" name="Nat. Commun.">
        <title>Thousands of microbial genomes shed light on interconnected biogeochemical processes in an aquifer system.</title>
        <authorList>
            <person name="Anantharaman K."/>
            <person name="Brown C.T."/>
            <person name="Hug L.A."/>
            <person name="Sharon I."/>
            <person name="Castelle C.J."/>
            <person name="Probst A.J."/>
            <person name="Thomas B.C."/>
            <person name="Singh A."/>
            <person name="Wilkins M.J."/>
            <person name="Karaoz U."/>
            <person name="Brodie E.L."/>
            <person name="Williams K.H."/>
            <person name="Hubbard S.S."/>
            <person name="Banfield J.F."/>
        </authorList>
    </citation>
    <scope>NUCLEOTIDE SEQUENCE [LARGE SCALE GENOMIC DNA]</scope>
</reference>
<feature type="transmembrane region" description="Helical" evidence="1">
    <location>
        <begin position="498"/>
        <end position="516"/>
    </location>
</feature>
<name>A0A1F5JY86_9BACT</name>
<feature type="transmembrane region" description="Helical" evidence="1">
    <location>
        <begin position="528"/>
        <end position="546"/>
    </location>
</feature>
<organism evidence="2 3">
    <name type="scientific">Candidatus Daviesbacteria bacterium RIFCSPHIGHO2_02_FULL_41_10</name>
    <dbReference type="NCBI Taxonomy" id="1797774"/>
    <lineage>
        <taxon>Bacteria</taxon>
        <taxon>Candidatus Daviesiibacteriota</taxon>
    </lineage>
</organism>
<dbReference type="Gene3D" id="3.20.20.510">
    <property type="entry name" value="Uncharacterised protein PF12979, DUF3863"/>
    <property type="match status" value="1"/>
</dbReference>
<comment type="caution">
    <text evidence="2">The sequence shown here is derived from an EMBL/GenBank/DDBJ whole genome shotgun (WGS) entry which is preliminary data.</text>
</comment>
<keyword evidence="1" id="KW-0812">Transmembrane</keyword>
<gene>
    <name evidence="2" type="ORF">A3D83_01165</name>
</gene>
<evidence type="ECO:0000313" key="2">
    <source>
        <dbReference type="EMBL" id="OGE33563.1"/>
    </source>
</evidence>
<proteinExistence type="predicted"/>
<evidence type="ECO:0000256" key="1">
    <source>
        <dbReference type="SAM" id="Phobius"/>
    </source>
</evidence>
<protein>
    <submittedName>
        <fullName evidence="2">Uncharacterized protein</fullName>
    </submittedName>
</protein>